<dbReference type="SUPFAM" id="SSF141371">
    <property type="entry name" value="PilZ domain-like"/>
    <property type="match status" value="2"/>
</dbReference>
<proteinExistence type="predicted"/>
<dbReference type="eggNOG" id="ENOG502Z876">
    <property type="taxonomic scope" value="Bacteria"/>
</dbReference>
<protein>
    <recommendedName>
        <fullName evidence="1">PilZ domain-containing protein</fullName>
    </recommendedName>
</protein>
<dbReference type="RefSeq" id="WP_035579287.1">
    <property type="nucleotide sequence ID" value="NZ_ARYJ01000003.1"/>
</dbReference>
<evidence type="ECO:0000313" key="2">
    <source>
        <dbReference type="EMBL" id="KCZ89672.1"/>
    </source>
</evidence>
<dbReference type="GO" id="GO:0035438">
    <property type="term" value="F:cyclic-di-GMP binding"/>
    <property type="evidence" value="ECO:0007669"/>
    <property type="project" value="InterPro"/>
</dbReference>
<evidence type="ECO:0000313" key="3">
    <source>
        <dbReference type="Proteomes" id="UP000024816"/>
    </source>
</evidence>
<dbReference type="InterPro" id="IPR009875">
    <property type="entry name" value="PilZ_domain"/>
</dbReference>
<sequence>MTFSTSQALMTSETPEEYFDRRRHKRVDLRLPGRFLTQIGNDESLSTINLSCSGALVQSSSLPDPGAELVCYFDDLGRVVATVVRHTGEGFALKFNVASHKREKIADRLTWLLNKDLLNLTEEREAPRYAADVPAQVLRANGITLYCRVLDISLTGANFECKGVAAPKLGEIVSAGSIPAEVVRTGIGGFAVRYLQKDERGEA</sequence>
<comment type="caution">
    <text evidence="2">The sequence shown here is derived from an EMBL/GenBank/DDBJ whole genome shotgun (WGS) entry which is preliminary data.</text>
</comment>
<organism evidence="2 3">
    <name type="scientific">Hyphomonas jannaschiana VP2</name>
    <dbReference type="NCBI Taxonomy" id="1280952"/>
    <lineage>
        <taxon>Bacteria</taxon>
        <taxon>Pseudomonadati</taxon>
        <taxon>Pseudomonadota</taxon>
        <taxon>Alphaproteobacteria</taxon>
        <taxon>Hyphomonadales</taxon>
        <taxon>Hyphomonadaceae</taxon>
        <taxon>Hyphomonas</taxon>
    </lineage>
</organism>
<evidence type="ECO:0000259" key="1">
    <source>
        <dbReference type="Pfam" id="PF07238"/>
    </source>
</evidence>
<gene>
    <name evidence="2" type="ORF">HJA_05452</name>
</gene>
<dbReference type="STRING" id="1280952.HJA_05452"/>
<feature type="domain" description="PilZ" evidence="1">
    <location>
        <begin position="123"/>
        <end position="199"/>
    </location>
</feature>
<dbReference type="PATRIC" id="fig|1280952.3.peg.1082"/>
<name>A0A059FGD0_9PROT</name>
<feature type="domain" description="PilZ" evidence="1">
    <location>
        <begin position="20"/>
        <end position="103"/>
    </location>
</feature>
<dbReference type="Gene3D" id="2.40.10.220">
    <property type="entry name" value="predicted glycosyltransferase like domains"/>
    <property type="match status" value="2"/>
</dbReference>
<accession>A0A059FGD0</accession>
<keyword evidence="3" id="KW-1185">Reference proteome</keyword>
<dbReference type="AlphaFoldDB" id="A0A059FGD0"/>
<dbReference type="EMBL" id="ARYJ01000003">
    <property type="protein sequence ID" value="KCZ89672.1"/>
    <property type="molecule type" value="Genomic_DNA"/>
</dbReference>
<dbReference type="Pfam" id="PF07238">
    <property type="entry name" value="PilZ"/>
    <property type="match status" value="2"/>
</dbReference>
<reference evidence="2 3" key="1">
    <citation type="journal article" date="2014" name="Antonie Van Leeuwenhoek">
        <title>Hyphomonas beringensis sp. nov. and Hyphomonas chukchiensis sp. nov., isolated from surface seawater of the Bering Sea and Chukchi Sea.</title>
        <authorList>
            <person name="Li C."/>
            <person name="Lai Q."/>
            <person name="Li G."/>
            <person name="Dong C."/>
            <person name="Wang J."/>
            <person name="Liao Y."/>
            <person name="Shao Z."/>
        </authorList>
    </citation>
    <scope>NUCLEOTIDE SEQUENCE [LARGE SCALE GENOMIC DNA]</scope>
    <source>
        <strain evidence="2 3">VP2</strain>
    </source>
</reference>
<dbReference type="Proteomes" id="UP000024816">
    <property type="component" value="Unassembled WGS sequence"/>
</dbReference>